<dbReference type="CDD" id="cd00085">
    <property type="entry name" value="HNHc"/>
    <property type="match status" value="1"/>
</dbReference>
<gene>
    <name evidence="2" type="ordered locus">S70_12660</name>
</gene>
<dbReference type="OrthoDB" id="529575at2"/>
<dbReference type="AlphaFoldDB" id="A0A140NMQ2"/>
<dbReference type="Pfam" id="PF13391">
    <property type="entry name" value="HNH_2"/>
    <property type="match status" value="1"/>
</dbReference>
<dbReference type="GeneID" id="93520867"/>
<evidence type="ECO:0000313" key="2">
    <source>
        <dbReference type="EMBL" id="AFH94375.1"/>
    </source>
</evidence>
<dbReference type="KEGG" id="psi:S70_12660"/>
<accession>A0A140NMQ2</accession>
<name>A0A140NMQ2_PROSM</name>
<dbReference type="Gene3D" id="1.10.30.50">
    <property type="match status" value="1"/>
</dbReference>
<reference evidence="2 3" key="1">
    <citation type="journal article" date="2012" name="J. Bacteriol.">
        <title>Complete Genome Sequence of Providencia stuartii Clinical Isolate MRSN 2154.</title>
        <authorList>
            <person name="Clifford R.J."/>
            <person name="Hang J."/>
            <person name="Riley M.C."/>
            <person name="Onmus-Leone F."/>
            <person name="Kuschner R.A."/>
            <person name="Lesho E.P."/>
            <person name="Waterman P.E."/>
        </authorList>
    </citation>
    <scope>NUCLEOTIDE SEQUENCE [LARGE SCALE GENOMIC DNA]</scope>
    <source>
        <strain evidence="2 3">MRSN 2154</strain>
    </source>
</reference>
<dbReference type="Proteomes" id="UP000005012">
    <property type="component" value="Chromosome"/>
</dbReference>
<sequence>MYTSSALQNDISNLTIWRKGYQRAPHKPLLLLLVLSEYRKGHPRLFNYGNEIHQQLLELLISFGPYRREYYPNMPFWRLKRDGFWDLQNTEEYELKKGNKQPSKNELIQQNIFGGFNEESYQLLLKRPTLIDKLAQQILNEHFPENVQDIIASRLDFPLHEIRKARDPAFRQNILRAYNYQCAICGYNLRYDSAVVGLEAAHIKWKQFGGPCTINNGIALCSLHHSAFDMGAIGLDENMKLLVSKGVNGNQMVEKLFWNFAGKLIYLPKDTMEYPKDIFINWHREQVFKQ</sequence>
<feature type="domain" description="HNH nuclease" evidence="1">
    <location>
        <begin position="169"/>
        <end position="226"/>
    </location>
</feature>
<dbReference type="InterPro" id="IPR011396">
    <property type="entry name" value="PT_DNA_restrict"/>
</dbReference>
<organism evidence="2 3">
    <name type="scientific">Providencia stuartii (strain MRSN 2154)</name>
    <dbReference type="NCBI Taxonomy" id="1157951"/>
    <lineage>
        <taxon>Bacteria</taxon>
        <taxon>Pseudomonadati</taxon>
        <taxon>Pseudomonadota</taxon>
        <taxon>Gammaproteobacteria</taxon>
        <taxon>Enterobacterales</taxon>
        <taxon>Morganellaceae</taxon>
        <taxon>Providencia</taxon>
    </lineage>
</organism>
<dbReference type="HOGENOM" id="CLU_075532_0_0_6"/>
<reference evidence="3" key="2">
    <citation type="submission" date="2012-04" db="EMBL/GenBank/DDBJ databases">
        <title>Complete genome sequence of Providencia stuartii clinical isolate MRSN 2154.</title>
        <authorList>
            <person name="Clifford R.J."/>
            <person name="Hang J."/>
            <person name="Riley M.C."/>
            <person name="Onmus-Leone F."/>
            <person name="Kuschner R.A."/>
            <person name="Lesho E.P."/>
            <person name="Waterman P.E."/>
        </authorList>
    </citation>
    <scope>NUCLEOTIDE SEQUENCE [LARGE SCALE GENOMIC DNA]</scope>
    <source>
        <strain evidence="3">MRSN 2154</strain>
    </source>
</reference>
<evidence type="ECO:0000259" key="1">
    <source>
        <dbReference type="SMART" id="SM00507"/>
    </source>
</evidence>
<proteinExistence type="predicted"/>
<dbReference type="RefSeq" id="WP_014657387.1">
    <property type="nucleotide sequence ID" value="NC_017731.1"/>
</dbReference>
<dbReference type="PATRIC" id="fig|1157951.4.peg.2551"/>
<protein>
    <recommendedName>
        <fullName evidence="1">HNH nuclease domain-containing protein</fullName>
    </recommendedName>
</protein>
<dbReference type="InterPro" id="IPR058813">
    <property type="entry name" value="DNA-SBD_ScoMcrA"/>
</dbReference>
<dbReference type="EMBL" id="CP003488">
    <property type="protein sequence ID" value="AFH94375.1"/>
    <property type="molecule type" value="Genomic_DNA"/>
</dbReference>
<dbReference type="NCBIfam" id="NF045808">
    <property type="entry name" value="PT-DNA_restrict"/>
    <property type="match status" value="1"/>
</dbReference>
<dbReference type="SMART" id="SM00507">
    <property type="entry name" value="HNHc"/>
    <property type="match status" value="1"/>
</dbReference>
<dbReference type="InterPro" id="IPR003615">
    <property type="entry name" value="HNH_nuc"/>
</dbReference>
<dbReference type="Pfam" id="PF26340">
    <property type="entry name" value="DNA-SBD_ScoMcrA"/>
    <property type="match status" value="1"/>
</dbReference>
<evidence type="ECO:0000313" key="3">
    <source>
        <dbReference type="Proteomes" id="UP000005012"/>
    </source>
</evidence>
<dbReference type="PIRSF" id="PIRSF030850">
    <property type="entry name" value="UCP030850"/>
    <property type="match status" value="1"/>
</dbReference>